<dbReference type="AlphaFoldDB" id="A0A699UQS6"/>
<sequence>MATTKEAQEWFINQELKEIPFNFDLTISNIERVGSESLDGGVTKSMNQPGIKEDTYTTRTLIERQSVGTITNQKHDQSGFMINHNYEGGCNQKNMINTDIMKITAVKVEATEGKTDLPGYKDDHKLYKKS</sequence>
<name>A0A699UQS6_TANCI</name>
<protein>
    <submittedName>
        <fullName evidence="1">Uncharacterized protein</fullName>
    </submittedName>
</protein>
<reference evidence="1" key="1">
    <citation type="journal article" date="2019" name="Sci. Rep.">
        <title>Draft genome of Tanacetum cinerariifolium, the natural source of mosquito coil.</title>
        <authorList>
            <person name="Yamashiro T."/>
            <person name="Shiraishi A."/>
            <person name="Satake H."/>
            <person name="Nakayama K."/>
        </authorList>
    </citation>
    <scope>NUCLEOTIDE SEQUENCE</scope>
</reference>
<comment type="caution">
    <text evidence="1">The sequence shown here is derived from an EMBL/GenBank/DDBJ whole genome shotgun (WGS) entry which is preliminary data.</text>
</comment>
<proteinExistence type="predicted"/>
<evidence type="ECO:0000313" key="1">
    <source>
        <dbReference type="EMBL" id="GFD23891.1"/>
    </source>
</evidence>
<accession>A0A699UQS6</accession>
<dbReference type="EMBL" id="BKCJ011348233">
    <property type="protein sequence ID" value="GFD23891.1"/>
    <property type="molecule type" value="Genomic_DNA"/>
</dbReference>
<organism evidence="1">
    <name type="scientific">Tanacetum cinerariifolium</name>
    <name type="common">Dalmatian daisy</name>
    <name type="synonym">Chrysanthemum cinerariifolium</name>
    <dbReference type="NCBI Taxonomy" id="118510"/>
    <lineage>
        <taxon>Eukaryota</taxon>
        <taxon>Viridiplantae</taxon>
        <taxon>Streptophyta</taxon>
        <taxon>Embryophyta</taxon>
        <taxon>Tracheophyta</taxon>
        <taxon>Spermatophyta</taxon>
        <taxon>Magnoliopsida</taxon>
        <taxon>eudicotyledons</taxon>
        <taxon>Gunneridae</taxon>
        <taxon>Pentapetalae</taxon>
        <taxon>asterids</taxon>
        <taxon>campanulids</taxon>
        <taxon>Asterales</taxon>
        <taxon>Asteraceae</taxon>
        <taxon>Asteroideae</taxon>
        <taxon>Anthemideae</taxon>
        <taxon>Anthemidinae</taxon>
        <taxon>Tanacetum</taxon>
    </lineage>
</organism>
<gene>
    <name evidence="1" type="ORF">Tci_895860</name>
</gene>